<evidence type="ECO:0000256" key="3">
    <source>
        <dbReference type="ARBA" id="ARBA00022448"/>
    </source>
</evidence>
<feature type="repeat" description="TPR" evidence="7">
    <location>
        <begin position="201"/>
        <end position="234"/>
    </location>
</feature>
<dbReference type="InterPro" id="IPR019734">
    <property type="entry name" value="TPR_rpt"/>
</dbReference>
<dbReference type="PRINTS" id="PR00448">
    <property type="entry name" value="NSFATTACHMNT"/>
</dbReference>
<evidence type="ECO:0000256" key="2">
    <source>
        <dbReference type="ARBA" id="ARBA00010050"/>
    </source>
</evidence>
<organism evidence="9 10">
    <name type="scientific">Ilex paraguariensis</name>
    <name type="common">yerba mate</name>
    <dbReference type="NCBI Taxonomy" id="185542"/>
    <lineage>
        <taxon>Eukaryota</taxon>
        <taxon>Viridiplantae</taxon>
        <taxon>Streptophyta</taxon>
        <taxon>Embryophyta</taxon>
        <taxon>Tracheophyta</taxon>
        <taxon>Spermatophyta</taxon>
        <taxon>Magnoliopsida</taxon>
        <taxon>eudicotyledons</taxon>
        <taxon>Gunneridae</taxon>
        <taxon>Pentapetalae</taxon>
        <taxon>asterids</taxon>
        <taxon>campanulids</taxon>
        <taxon>Aquifoliales</taxon>
        <taxon>Aquifoliaceae</taxon>
        <taxon>Ilex</taxon>
    </lineage>
</organism>
<dbReference type="FunFam" id="1.25.40.10:FF:000049">
    <property type="entry name" value="Alpha-soluble NSF attachment protein-like"/>
    <property type="match status" value="1"/>
</dbReference>
<dbReference type="Gene3D" id="1.25.40.10">
    <property type="entry name" value="Tetratricopeptide repeat domain"/>
    <property type="match status" value="1"/>
</dbReference>
<keyword evidence="10" id="KW-1185">Reference proteome</keyword>
<dbReference type="CDD" id="cd15832">
    <property type="entry name" value="SNAP"/>
    <property type="match status" value="1"/>
</dbReference>
<proteinExistence type="inferred from homology"/>
<comment type="function">
    <text evidence="8">Required for vesicular transport between the endoplasmic reticulum and the Golgi apparatus.</text>
</comment>
<reference evidence="9 10" key="1">
    <citation type="submission" date="2024-02" db="EMBL/GenBank/DDBJ databases">
        <authorList>
            <person name="Vignale AGUSTIN F."/>
            <person name="Sosa J E."/>
            <person name="Modenutti C."/>
        </authorList>
    </citation>
    <scope>NUCLEOTIDE SEQUENCE [LARGE SCALE GENOMIC DNA]</scope>
</reference>
<evidence type="ECO:0000256" key="8">
    <source>
        <dbReference type="RuleBase" id="RU367013"/>
    </source>
</evidence>
<dbReference type="GO" id="GO:0016020">
    <property type="term" value="C:membrane"/>
    <property type="evidence" value="ECO:0007669"/>
    <property type="project" value="UniProtKB-SubCell"/>
</dbReference>
<keyword evidence="4 8" id="KW-0931">ER-Golgi transport</keyword>
<dbReference type="AlphaFoldDB" id="A0ABC8TF92"/>
<keyword evidence="7" id="KW-0802">TPR repeat</keyword>
<gene>
    <name evidence="9" type="ORF">ILEXP_LOCUS37247</name>
</gene>
<accession>A0ABC8TF92</accession>
<dbReference type="GO" id="GO:0016192">
    <property type="term" value="P:vesicle-mediated transport"/>
    <property type="evidence" value="ECO:0007669"/>
    <property type="project" value="UniProtKB-KW"/>
</dbReference>
<comment type="subcellular location">
    <subcellularLocation>
        <location evidence="1 8">Membrane</location>
        <topology evidence="1 8">Peripheral membrane protein</topology>
    </subcellularLocation>
</comment>
<evidence type="ECO:0000313" key="10">
    <source>
        <dbReference type="Proteomes" id="UP001642360"/>
    </source>
</evidence>
<dbReference type="InterPro" id="IPR000744">
    <property type="entry name" value="NSF_attach"/>
</dbReference>
<dbReference type="SUPFAM" id="SSF48452">
    <property type="entry name" value="TPR-like"/>
    <property type="match status" value="1"/>
</dbReference>
<evidence type="ECO:0000256" key="6">
    <source>
        <dbReference type="ARBA" id="ARBA00023136"/>
    </source>
</evidence>
<protein>
    <recommendedName>
        <fullName evidence="11">Alpha-SNAP</fullName>
    </recommendedName>
</protein>
<dbReference type="InterPro" id="IPR011990">
    <property type="entry name" value="TPR-like_helical_dom_sf"/>
</dbReference>
<evidence type="ECO:0000256" key="1">
    <source>
        <dbReference type="ARBA" id="ARBA00004170"/>
    </source>
</evidence>
<evidence type="ECO:0000313" key="9">
    <source>
        <dbReference type="EMBL" id="CAK9167928.1"/>
    </source>
</evidence>
<name>A0ABC8TF92_9AQUA</name>
<keyword evidence="3 8" id="KW-0813">Transport</keyword>
<dbReference type="GO" id="GO:0006886">
    <property type="term" value="P:intracellular protein transport"/>
    <property type="evidence" value="ECO:0007669"/>
    <property type="project" value="UniProtKB-UniRule"/>
</dbReference>
<evidence type="ECO:0000256" key="4">
    <source>
        <dbReference type="ARBA" id="ARBA00022892"/>
    </source>
</evidence>
<dbReference type="Pfam" id="PF14938">
    <property type="entry name" value="SNAP"/>
    <property type="match status" value="1"/>
</dbReference>
<evidence type="ECO:0000256" key="5">
    <source>
        <dbReference type="ARBA" id="ARBA00022927"/>
    </source>
</evidence>
<dbReference type="GO" id="GO:0005483">
    <property type="term" value="F:soluble NSF attachment protein activity"/>
    <property type="evidence" value="ECO:0007669"/>
    <property type="project" value="UniProtKB-ARBA"/>
</dbReference>
<keyword evidence="6 8" id="KW-0472">Membrane</keyword>
<comment type="caution">
    <text evidence="9">The sequence shown here is derived from an EMBL/GenBank/DDBJ whole genome shotgun (WGS) entry which is preliminary data.</text>
</comment>
<comment type="similarity">
    <text evidence="2 8">Belongs to the SNAP family.</text>
</comment>
<dbReference type="Proteomes" id="UP001642360">
    <property type="component" value="Unassembled WGS sequence"/>
</dbReference>
<dbReference type="PANTHER" id="PTHR13768:SF8">
    <property type="entry name" value="ALPHA-SOLUBLE NSF ATTACHMENT PROTEIN"/>
    <property type="match status" value="1"/>
</dbReference>
<evidence type="ECO:0008006" key="11">
    <source>
        <dbReference type="Google" id="ProtNLM"/>
    </source>
</evidence>
<dbReference type="SMART" id="SM00028">
    <property type="entry name" value="TPR"/>
    <property type="match status" value="3"/>
</dbReference>
<dbReference type="PANTHER" id="PTHR13768">
    <property type="entry name" value="SOLUBLE NSF ATTACHMENT PROTEIN SNAP"/>
    <property type="match status" value="1"/>
</dbReference>
<dbReference type="PROSITE" id="PS50005">
    <property type="entry name" value="TPR"/>
    <property type="match status" value="1"/>
</dbReference>
<dbReference type="EMBL" id="CAUOFW020004967">
    <property type="protein sequence ID" value="CAK9167928.1"/>
    <property type="molecule type" value="Genomic_DNA"/>
</dbReference>
<keyword evidence="5 8" id="KW-0653">Protein transport</keyword>
<sequence>MAALISVLPSPTILDKVGILLCSDAQQPFLTIANIDLNRGDIVGYLLEELGLLTNLALFHINRASFVALWRESTRASCYCSSLISAIDQMEKQIVKGEELEKKADKKISSWGLFGSRYEDAAEFYQRAANSFKLAKSWDRAALVNIKLANCHLKLDSKQEAASAYVDAANCYKKTSNKQAIACLDQAVNLFLENGRLNMAARYSKNIGELYEQEQNFEMAIVYFERSADLFQSEEVTTSSNQCKQKVALFSAQMGKYPKAIEIYEEIARHSLNNNLLKYGVRGHLLNAGLCQLCKGDVVAIHNALERYQDLDPTFSRTREYKLLADLAAAVDEEDVATFTAVVKEFDSMTPLDTWKTTLLLRVKETLKAKELEEDDLT</sequence>
<evidence type="ECO:0000256" key="7">
    <source>
        <dbReference type="PROSITE-ProRule" id="PRU00339"/>
    </source>
</evidence>